<dbReference type="EMBL" id="LAZR01016224">
    <property type="protein sequence ID" value="KKM05434.1"/>
    <property type="molecule type" value="Genomic_DNA"/>
</dbReference>
<comment type="caution">
    <text evidence="1">The sequence shown here is derived from an EMBL/GenBank/DDBJ whole genome shotgun (WGS) entry which is preliminary data.</text>
</comment>
<protein>
    <submittedName>
        <fullName evidence="1">Uncharacterized protein</fullName>
    </submittedName>
</protein>
<sequence length="235" mass="26828">MSKKEKGTNPIPTQNLVIFKAKKNNKSKTIDKYSFETVDQENKIILVINAKPFGGHYRYSIILDNQSLAPVSEVKIKVTFPDFLMLTRCFPPTISVPDSISKENLNQINIKFDELNETSKKQIHLHFTPISLNIRGEIQTIVTYVNVKDFVRALNSGPEEIFVDKIAIIPKILPTNYIKGFCSIPGTKKVIKSLGLGIKKKINKDILFDILEKIFFTHNFQLITRDVNKKIFGFL</sequence>
<evidence type="ECO:0000313" key="1">
    <source>
        <dbReference type="EMBL" id="KKM05434.1"/>
    </source>
</evidence>
<reference evidence="1" key="1">
    <citation type="journal article" date="2015" name="Nature">
        <title>Complex archaea that bridge the gap between prokaryotes and eukaryotes.</title>
        <authorList>
            <person name="Spang A."/>
            <person name="Saw J.H."/>
            <person name="Jorgensen S.L."/>
            <person name="Zaremba-Niedzwiedzka K."/>
            <person name="Martijn J."/>
            <person name="Lind A.E."/>
            <person name="van Eijk R."/>
            <person name="Schleper C."/>
            <person name="Guy L."/>
            <person name="Ettema T.J."/>
        </authorList>
    </citation>
    <scope>NUCLEOTIDE SEQUENCE</scope>
</reference>
<proteinExistence type="predicted"/>
<gene>
    <name evidence="1" type="ORF">LCGC14_1754140</name>
</gene>
<dbReference type="AlphaFoldDB" id="A0A0F9H314"/>
<accession>A0A0F9H314</accession>
<name>A0A0F9H314_9ZZZZ</name>
<organism evidence="1">
    <name type="scientific">marine sediment metagenome</name>
    <dbReference type="NCBI Taxonomy" id="412755"/>
    <lineage>
        <taxon>unclassified sequences</taxon>
        <taxon>metagenomes</taxon>
        <taxon>ecological metagenomes</taxon>
    </lineage>
</organism>